<dbReference type="InterPro" id="IPR036937">
    <property type="entry name" value="Adhesion_dom_fimbrial_sf"/>
</dbReference>
<evidence type="ECO:0000256" key="1">
    <source>
        <dbReference type="ARBA" id="ARBA00004561"/>
    </source>
</evidence>
<feature type="signal peptide" evidence="4">
    <location>
        <begin position="1"/>
        <end position="24"/>
    </location>
</feature>
<dbReference type="Proteomes" id="UP001430149">
    <property type="component" value="Unassembled WGS sequence"/>
</dbReference>
<comment type="subcellular location">
    <subcellularLocation>
        <location evidence="1">Fimbrium</location>
    </subcellularLocation>
</comment>
<accession>A0ABS2K7G5</accession>
<keyword evidence="4" id="KW-0732">Signal</keyword>
<reference evidence="5" key="1">
    <citation type="submission" date="2020-10" db="EMBL/GenBank/DDBJ databases">
        <title>Phylogeny of dyella-like bacteria.</title>
        <authorList>
            <person name="Fu J."/>
        </authorList>
    </citation>
    <scope>NUCLEOTIDE SEQUENCE</scope>
    <source>
        <strain evidence="5">DHOC52</strain>
    </source>
</reference>
<evidence type="ECO:0000256" key="4">
    <source>
        <dbReference type="SAM" id="SignalP"/>
    </source>
</evidence>
<dbReference type="InterPro" id="IPR039458">
    <property type="entry name" value="FimA-like"/>
</dbReference>
<evidence type="ECO:0000313" key="6">
    <source>
        <dbReference type="Proteomes" id="UP001430149"/>
    </source>
</evidence>
<dbReference type="InterPro" id="IPR008966">
    <property type="entry name" value="Adhesion_dom_sf"/>
</dbReference>
<dbReference type="SUPFAM" id="SSF49401">
    <property type="entry name" value="Bacterial adhesins"/>
    <property type="match status" value="1"/>
</dbReference>
<organism evidence="5 6">
    <name type="scientific">Dyella flava</name>
    <dbReference type="NCBI Taxonomy" id="1920170"/>
    <lineage>
        <taxon>Bacteria</taxon>
        <taxon>Pseudomonadati</taxon>
        <taxon>Pseudomonadota</taxon>
        <taxon>Gammaproteobacteria</taxon>
        <taxon>Lysobacterales</taxon>
        <taxon>Rhodanobacteraceae</taxon>
        <taxon>Dyella</taxon>
    </lineage>
</organism>
<dbReference type="EMBL" id="JADIKE010000038">
    <property type="protein sequence ID" value="MBM7127094.1"/>
    <property type="molecule type" value="Genomic_DNA"/>
</dbReference>
<protein>
    <submittedName>
        <fullName evidence="5">Type 1 fimbrial protein</fullName>
    </submittedName>
</protein>
<evidence type="ECO:0000256" key="3">
    <source>
        <dbReference type="ARBA" id="ARBA00023263"/>
    </source>
</evidence>
<evidence type="ECO:0000313" key="5">
    <source>
        <dbReference type="EMBL" id="MBM7127094.1"/>
    </source>
</evidence>
<feature type="chain" id="PRO_5046229692" evidence="4">
    <location>
        <begin position="25"/>
        <end position="191"/>
    </location>
</feature>
<proteinExistence type="inferred from homology"/>
<name>A0ABS2K7G5_9GAMM</name>
<evidence type="ECO:0000256" key="2">
    <source>
        <dbReference type="ARBA" id="ARBA00006671"/>
    </source>
</evidence>
<gene>
    <name evidence="5" type="ORF">ISP19_17085</name>
</gene>
<dbReference type="Gene3D" id="2.60.40.1090">
    <property type="entry name" value="Fimbrial-type adhesion domain"/>
    <property type="match status" value="1"/>
</dbReference>
<dbReference type="InterPro" id="IPR050263">
    <property type="entry name" value="Bact_Fimbrial_Adh_Pro"/>
</dbReference>
<dbReference type="PANTHER" id="PTHR33420">
    <property type="entry name" value="FIMBRIAL SUBUNIT ELFA-RELATED"/>
    <property type="match status" value="1"/>
</dbReference>
<dbReference type="PANTHER" id="PTHR33420:SF10">
    <property type="entry name" value="FIMBRIAE MAJOR SUBUNIT"/>
    <property type="match status" value="1"/>
</dbReference>
<keyword evidence="3" id="KW-0281">Fimbrium</keyword>
<dbReference type="RefSeq" id="WP_204683628.1">
    <property type="nucleotide sequence ID" value="NZ_BSNR01000007.1"/>
</dbReference>
<comment type="caution">
    <text evidence="5">The sequence shown here is derived from an EMBL/GenBank/DDBJ whole genome shotgun (WGS) entry which is preliminary data.</text>
</comment>
<comment type="similarity">
    <text evidence="2">Belongs to the fimbrial protein family.</text>
</comment>
<sequence>MKKIKLGSALAVMGLAVAGGAANAADGGVITFHGVVTDTTCTVQGGSGTDGGVNNFSVALNGVDANILDRAAKTANATAFQVLVGGPDEPSCGAGDGKVASMSFLASSPQVDGATGNLNNLLTNEAGNVQVQLLQRDGSTAIDLRDPNKGLQSANIVNHQATLQYYAQYYATAAATPGLLETNVVYAVNYN</sequence>
<dbReference type="Pfam" id="PF16970">
    <property type="entry name" value="FimA"/>
    <property type="match status" value="1"/>
</dbReference>
<keyword evidence="6" id="KW-1185">Reference proteome</keyword>